<feature type="compositionally biased region" description="Basic residues" evidence="1">
    <location>
        <begin position="126"/>
        <end position="136"/>
    </location>
</feature>
<keyword evidence="2" id="KW-0472">Membrane</keyword>
<dbReference type="OrthoDB" id="6131651at2759"/>
<reference evidence="3 4" key="1">
    <citation type="journal article" date="2018" name="Nat. Ecol. Evol.">
        <title>Shark genomes provide insights into elasmobranch evolution and the origin of vertebrates.</title>
        <authorList>
            <person name="Hara Y"/>
            <person name="Yamaguchi K"/>
            <person name="Onimaru K"/>
            <person name="Kadota M"/>
            <person name="Koyanagi M"/>
            <person name="Keeley SD"/>
            <person name="Tatsumi K"/>
            <person name="Tanaka K"/>
            <person name="Motone F"/>
            <person name="Kageyama Y"/>
            <person name="Nozu R"/>
            <person name="Adachi N"/>
            <person name="Nishimura O"/>
            <person name="Nakagawa R"/>
            <person name="Tanegashima C"/>
            <person name="Kiyatake I"/>
            <person name="Matsumoto R"/>
            <person name="Murakumo K"/>
            <person name="Nishida K"/>
            <person name="Terakita A"/>
            <person name="Kuratani S"/>
            <person name="Sato K"/>
            <person name="Hyodo S Kuraku.S."/>
        </authorList>
    </citation>
    <scope>NUCLEOTIDE SEQUENCE [LARGE SCALE GENOMIC DNA]</scope>
</reference>
<comment type="caution">
    <text evidence="3">The sequence shown here is derived from an EMBL/GenBank/DDBJ whole genome shotgun (WGS) entry which is preliminary data.</text>
</comment>
<sequence>MRILCLIYRQQRLGAEVLGTHLLPAAELLTPFALKPKVELVTASCGRRVGSSQRSVSSHPEQQHSQKLTVAIFFGLYLSNIYFITAVLVSPHLQMSTHKKSTFPSLLDAYLPPQHKKQYGRGEKNRHQKAGKPGKLGKRDSLNEDEEELKVKAMKKALQEQRHLEVYKNVYKLCNVMRLQYMDLLNKKVQQQRHVIKQRDLLFQRNTDEQEKRQNTSRQIFGQQSDCAQLYHEIKYLKSIPKSHFYMIVELQDQLAKNGILKNQGDYEEFWRLLKQTPRASPFEAKLQDIKLKMNRSPPRVNKRLGQDLARSPCVARKTKNHTPAAGLPGLSSFQHINYLVSKQRKVQEETEQMFPKMKTLKMAQENPHHIEVHLDKLYQMYRRSFANMVEAQRLLERSGHFMEFEEPSIQDFGGNTPCRTYLYDCNRAANHEINDQSQSHVPPDSMNVCVPLNIEDILSNNYILEAKRPSSLWINYANKEISEKPMGQNRLSAQKIA</sequence>
<dbReference type="Proteomes" id="UP000287033">
    <property type="component" value="Unassembled WGS sequence"/>
</dbReference>
<organism evidence="3 4">
    <name type="scientific">Chiloscyllium punctatum</name>
    <name type="common">Brownbanded bambooshark</name>
    <name type="synonym">Hemiscyllium punctatum</name>
    <dbReference type="NCBI Taxonomy" id="137246"/>
    <lineage>
        <taxon>Eukaryota</taxon>
        <taxon>Metazoa</taxon>
        <taxon>Chordata</taxon>
        <taxon>Craniata</taxon>
        <taxon>Vertebrata</taxon>
        <taxon>Chondrichthyes</taxon>
        <taxon>Elasmobranchii</taxon>
        <taxon>Galeomorphii</taxon>
        <taxon>Galeoidea</taxon>
        <taxon>Orectolobiformes</taxon>
        <taxon>Hemiscylliidae</taxon>
        <taxon>Chiloscyllium</taxon>
    </lineage>
</organism>
<evidence type="ECO:0000256" key="1">
    <source>
        <dbReference type="SAM" id="MobiDB-lite"/>
    </source>
</evidence>
<name>A0A401SUP2_CHIPU</name>
<evidence type="ECO:0000313" key="4">
    <source>
        <dbReference type="Proteomes" id="UP000287033"/>
    </source>
</evidence>
<dbReference type="AlphaFoldDB" id="A0A401SUP2"/>
<proteinExistence type="predicted"/>
<gene>
    <name evidence="3" type="ORF">chiPu_0012584</name>
</gene>
<dbReference type="EMBL" id="BEZZ01000570">
    <property type="protein sequence ID" value="GCC34111.1"/>
    <property type="molecule type" value="Genomic_DNA"/>
</dbReference>
<keyword evidence="2" id="KW-0812">Transmembrane</keyword>
<accession>A0A401SUP2</accession>
<keyword evidence="4" id="KW-1185">Reference proteome</keyword>
<evidence type="ECO:0000256" key="2">
    <source>
        <dbReference type="SAM" id="Phobius"/>
    </source>
</evidence>
<evidence type="ECO:0000313" key="3">
    <source>
        <dbReference type="EMBL" id="GCC34111.1"/>
    </source>
</evidence>
<feature type="transmembrane region" description="Helical" evidence="2">
    <location>
        <begin position="68"/>
        <end position="89"/>
    </location>
</feature>
<protein>
    <submittedName>
        <fullName evidence="3">Uncharacterized protein</fullName>
    </submittedName>
</protein>
<keyword evidence="2" id="KW-1133">Transmembrane helix</keyword>
<feature type="region of interest" description="Disordered" evidence="1">
    <location>
        <begin position="115"/>
        <end position="143"/>
    </location>
</feature>
<dbReference type="OMA" id="MENEYSH"/>